<dbReference type="EMBL" id="KN837155">
    <property type="protein sequence ID" value="KIJ38988.1"/>
    <property type="molecule type" value="Genomic_DNA"/>
</dbReference>
<protein>
    <submittedName>
        <fullName evidence="1">Unplaced genomic scaffold SPHSTscaffold_80, whole genome shotgun sequence</fullName>
    </submittedName>
</protein>
<gene>
    <name evidence="1" type="ORF">M422DRAFT_32862</name>
</gene>
<sequence length="154" mass="18094">MPKVKSDRTSKTKSEATPTVKTDILMSIKQEHMNNIVSRKKNHEFRKYLISENIERIWFYVSSPDQHLRYAAVISKGKPIGEIEDEEGLGNADFNKGLKESKFAYEIHHLYRINSPLKHTELKSDYGVSPPQRYIYMRGKLFTDVVWEEQEKLF</sequence>
<organism evidence="1 2">
    <name type="scientific">Sphaerobolus stellatus (strain SS14)</name>
    <dbReference type="NCBI Taxonomy" id="990650"/>
    <lineage>
        <taxon>Eukaryota</taxon>
        <taxon>Fungi</taxon>
        <taxon>Dikarya</taxon>
        <taxon>Basidiomycota</taxon>
        <taxon>Agaricomycotina</taxon>
        <taxon>Agaricomycetes</taxon>
        <taxon>Phallomycetidae</taxon>
        <taxon>Geastrales</taxon>
        <taxon>Sphaerobolaceae</taxon>
        <taxon>Sphaerobolus</taxon>
    </lineage>
</organism>
<dbReference type="SUPFAM" id="SSF88697">
    <property type="entry name" value="PUA domain-like"/>
    <property type="match status" value="1"/>
</dbReference>
<dbReference type="InterPro" id="IPR015947">
    <property type="entry name" value="PUA-like_sf"/>
</dbReference>
<dbReference type="OrthoDB" id="2149705at2759"/>
<dbReference type="HOGENOM" id="CLU_103806_1_1_1"/>
<reference evidence="1 2" key="1">
    <citation type="submission" date="2014-06" db="EMBL/GenBank/DDBJ databases">
        <title>Evolutionary Origins and Diversification of the Mycorrhizal Mutualists.</title>
        <authorList>
            <consortium name="DOE Joint Genome Institute"/>
            <consortium name="Mycorrhizal Genomics Consortium"/>
            <person name="Kohler A."/>
            <person name="Kuo A."/>
            <person name="Nagy L.G."/>
            <person name="Floudas D."/>
            <person name="Copeland A."/>
            <person name="Barry K.W."/>
            <person name="Cichocki N."/>
            <person name="Veneault-Fourrey C."/>
            <person name="LaButti K."/>
            <person name="Lindquist E.A."/>
            <person name="Lipzen A."/>
            <person name="Lundell T."/>
            <person name="Morin E."/>
            <person name="Murat C."/>
            <person name="Riley R."/>
            <person name="Ohm R."/>
            <person name="Sun H."/>
            <person name="Tunlid A."/>
            <person name="Henrissat B."/>
            <person name="Grigoriev I.V."/>
            <person name="Hibbett D.S."/>
            <person name="Martin F."/>
        </authorList>
    </citation>
    <scope>NUCLEOTIDE SEQUENCE [LARGE SCALE GENOMIC DNA]</scope>
    <source>
        <strain evidence="1 2">SS14</strain>
    </source>
</reference>
<dbReference type="AlphaFoldDB" id="A0A0C9U7N7"/>
<dbReference type="Proteomes" id="UP000054279">
    <property type="component" value="Unassembled WGS sequence"/>
</dbReference>
<accession>A0A0C9U7N7</accession>
<evidence type="ECO:0000313" key="1">
    <source>
        <dbReference type="EMBL" id="KIJ38988.1"/>
    </source>
</evidence>
<evidence type="ECO:0000313" key="2">
    <source>
        <dbReference type="Proteomes" id="UP000054279"/>
    </source>
</evidence>
<name>A0A0C9U7N7_SPHS4</name>
<keyword evidence="2" id="KW-1185">Reference proteome</keyword>
<proteinExistence type="predicted"/>